<evidence type="ECO:0000256" key="1">
    <source>
        <dbReference type="SAM" id="Phobius"/>
    </source>
</evidence>
<reference evidence="2 3" key="1">
    <citation type="submission" date="2017-06" db="EMBL/GenBank/DDBJ databases">
        <title>Draft genome of Pseudomonas nitroreducens DF05.</title>
        <authorList>
            <person name="Iyer R."/>
        </authorList>
    </citation>
    <scope>NUCLEOTIDE SEQUENCE [LARGE SCALE GENOMIC DNA]</scope>
    <source>
        <strain evidence="2 3">DF05</strain>
    </source>
</reference>
<evidence type="ECO:0000313" key="2">
    <source>
        <dbReference type="EMBL" id="OWP49560.1"/>
    </source>
</evidence>
<keyword evidence="1" id="KW-0472">Membrane</keyword>
<accession>A0A2D0AD37</accession>
<keyword evidence="1" id="KW-1133">Transmembrane helix</keyword>
<dbReference type="AlphaFoldDB" id="A0A2D0AD37"/>
<keyword evidence="1" id="KW-0812">Transmembrane</keyword>
<evidence type="ECO:0000313" key="3">
    <source>
        <dbReference type="Proteomes" id="UP000198145"/>
    </source>
</evidence>
<proteinExistence type="predicted"/>
<name>A0A2D0AD37_PSENT</name>
<dbReference type="Proteomes" id="UP000198145">
    <property type="component" value="Unassembled WGS sequence"/>
</dbReference>
<protein>
    <submittedName>
        <fullName evidence="2">Uncharacterized protein</fullName>
    </submittedName>
</protein>
<organism evidence="2 3">
    <name type="scientific">Pseudomonas nitroreducens</name>
    <dbReference type="NCBI Taxonomy" id="46680"/>
    <lineage>
        <taxon>Bacteria</taxon>
        <taxon>Pseudomonadati</taxon>
        <taxon>Pseudomonadota</taxon>
        <taxon>Gammaproteobacteria</taxon>
        <taxon>Pseudomonadales</taxon>
        <taxon>Pseudomonadaceae</taxon>
        <taxon>Pseudomonas</taxon>
    </lineage>
</organism>
<comment type="caution">
    <text evidence="2">The sequence shown here is derived from an EMBL/GenBank/DDBJ whole genome shotgun (WGS) entry which is preliminary data.</text>
</comment>
<gene>
    <name evidence="2" type="ORF">CEG18_18565</name>
</gene>
<dbReference type="EMBL" id="NJBA01000006">
    <property type="protein sequence ID" value="OWP49560.1"/>
    <property type="molecule type" value="Genomic_DNA"/>
</dbReference>
<sequence>MWRLRRLILLLAFAVLLVLLYRASGLHEEFSIDALRRELTDHRLGGLNYRLALPGIGLRPYMLGPLLGLPIPLLLCCLLFERLGNVLLG</sequence>
<feature type="transmembrane region" description="Helical" evidence="1">
    <location>
        <begin position="61"/>
        <end position="80"/>
    </location>
</feature>